<keyword evidence="2" id="KW-0808">Transferase</keyword>
<dbReference type="EMBL" id="CP081495">
    <property type="protein sequence ID" value="UYW00517.1"/>
    <property type="molecule type" value="Genomic_DNA"/>
</dbReference>
<evidence type="ECO:0000256" key="3">
    <source>
        <dbReference type="ARBA" id="ARBA00022737"/>
    </source>
</evidence>
<evidence type="ECO:0000313" key="6">
    <source>
        <dbReference type="EMBL" id="UYW00517.1"/>
    </source>
</evidence>
<evidence type="ECO:0000256" key="2">
    <source>
        <dbReference type="ARBA" id="ARBA00022679"/>
    </source>
</evidence>
<protein>
    <submittedName>
        <fullName evidence="6">Acetyltransferase</fullName>
    </submittedName>
</protein>
<dbReference type="InterPro" id="IPR001451">
    <property type="entry name" value="Hexapep"/>
</dbReference>
<dbReference type="Gene3D" id="3.40.50.20">
    <property type="match status" value="1"/>
</dbReference>
<dbReference type="Pfam" id="PF17836">
    <property type="entry name" value="PglD_N"/>
    <property type="match status" value="1"/>
</dbReference>
<reference evidence="6" key="1">
    <citation type="submission" date="2021-08" db="EMBL/GenBank/DDBJ databases">
        <title>Flavobacterium sp. strain CC-SYL302.</title>
        <authorList>
            <person name="Lin S.-Y."/>
            <person name="Lee T.-H."/>
            <person name="Young C.-C."/>
        </authorList>
    </citation>
    <scope>NUCLEOTIDE SEQUENCE</scope>
    <source>
        <strain evidence="6">CC-SYL302</strain>
    </source>
</reference>
<dbReference type="Pfam" id="PF00132">
    <property type="entry name" value="Hexapep"/>
    <property type="match status" value="1"/>
</dbReference>
<accession>A0ABY6LW12</accession>
<dbReference type="Gene3D" id="2.160.10.10">
    <property type="entry name" value="Hexapeptide repeat proteins"/>
    <property type="match status" value="1"/>
</dbReference>
<comment type="similarity">
    <text evidence="1">Belongs to the transferase hexapeptide repeat family.</text>
</comment>
<gene>
    <name evidence="6" type="ORF">K5I29_08135</name>
</gene>
<dbReference type="CDD" id="cd03360">
    <property type="entry name" value="LbH_AT_putative"/>
    <property type="match status" value="1"/>
</dbReference>
<dbReference type="InterPro" id="IPR050179">
    <property type="entry name" value="Trans_hexapeptide_repeat"/>
</dbReference>
<dbReference type="PROSITE" id="PS00101">
    <property type="entry name" value="HEXAPEP_TRANSFERASES"/>
    <property type="match status" value="1"/>
</dbReference>
<dbReference type="NCBIfam" id="TIGR03570">
    <property type="entry name" value="NeuD_NnaD"/>
    <property type="match status" value="1"/>
</dbReference>
<dbReference type="InterPro" id="IPR018357">
    <property type="entry name" value="Hexapep_transf_CS"/>
</dbReference>
<dbReference type="Proteomes" id="UP001163328">
    <property type="component" value="Chromosome"/>
</dbReference>
<keyword evidence="4" id="KW-0012">Acyltransferase</keyword>
<keyword evidence="7" id="KW-1185">Reference proteome</keyword>
<name>A0ABY6LW12_9FLAO</name>
<evidence type="ECO:0000256" key="1">
    <source>
        <dbReference type="ARBA" id="ARBA00007274"/>
    </source>
</evidence>
<evidence type="ECO:0000259" key="5">
    <source>
        <dbReference type="Pfam" id="PF17836"/>
    </source>
</evidence>
<evidence type="ECO:0000313" key="7">
    <source>
        <dbReference type="Proteomes" id="UP001163328"/>
    </source>
</evidence>
<dbReference type="RefSeq" id="WP_264432329.1">
    <property type="nucleotide sequence ID" value="NZ_CP081495.1"/>
</dbReference>
<dbReference type="SUPFAM" id="SSF51161">
    <property type="entry name" value="Trimeric LpxA-like enzymes"/>
    <property type="match status" value="1"/>
</dbReference>
<organism evidence="6 7">
    <name type="scientific">Flavobacterium agricola</name>
    <dbReference type="NCBI Taxonomy" id="2870839"/>
    <lineage>
        <taxon>Bacteria</taxon>
        <taxon>Pseudomonadati</taxon>
        <taxon>Bacteroidota</taxon>
        <taxon>Flavobacteriia</taxon>
        <taxon>Flavobacteriales</taxon>
        <taxon>Flavobacteriaceae</taxon>
        <taxon>Flavobacterium</taxon>
    </lineage>
</organism>
<proteinExistence type="inferred from homology"/>
<evidence type="ECO:0000256" key="4">
    <source>
        <dbReference type="ARBA" id="ARBA00023315"/>
    </source>
</evidence>
<keyword evidence="3" id="KW-0677">Repeat</keyword>
<dbReference type="InterPro" id="IPR011004">
    <property type="entry name" value="Trimer_LpxA-like_sf"/>
</dbReference>
<dbReference type="PANTHER" id="PTHR43300">
    <property type="entry name" value="ACETYLTRANSFERASE"/>
    <property type="match status" value="1"/>
</dbReference>
<dbReference type="InterPro" id="IPR020019">
    <property type="entry name" value="AcTrfase_PglD-like"/>
</dbReference>
<sequence length="209" mass="22264">MLIVGAKGFAKEVLEVCHQNNDLHNLVFYDDVNKDVGNILFNRFPVLKNLSEAENYFKTIDTRFTIGIGNPNLRNELAIKFKKIGGTFSTIVANTASIGSFDVEICEGCNIMQKVVITNSVKLGIGVLVNQLTSIGHDVIIGDFVEVCPSVSISGNCVVGSNSFIGTSAVVLPNIKIGKNVTIGAGAVVTKDIPDNCVAIGIPAKILIK</sequence>
<dbReference type="InterPro" id="IPR041561">
    <property type="entry name" value="PglD_N"/>
</dbReference>
<feature type="domain" description="PglD N-terminal" evidence="5">
    <location>
        <begin position="2"/>
        <end position="79"/>
    </location>
</feature>